<feature type="transmembrane region" description="Helical" evidence="7">
    <location>
        <begin position="181"/>
        <end position="201"/>
    </location>
</feature>
<evidence type="ECO:0000313" key="10">
    <source>
        <dbReference type="Proteomes" id="UP001592531"/>
    </source>
</evidence>
<evidence type="ECO:0000256" key="4">
    <source>
        <dbReference type="ARBA" id="ARBA00022692"/>
    </source>
</evidence>
<sequence length="538" mass="56716">MAQDQIPQQERAADDPDAQVYRTPREIRIVLSGLLIAMLLAMLDNMIVGTAMPTIVGDLGGVNHLSWVVTSYILATTASTPIWGKLGDLYGRKGIFMASIVIFLAGSAMSGVSQNMNELIGSRAVQGLGAGGLIVGVMSIMGAMVPPRERGKYQGMFAAVMAVAMIGGPLVGGTITDHLNWHWIFFINLPLGAVALVVVALTLHLPKQRSEARIAKKKIDSLGAGLLTVGIVALVLVTTWGGQTYSWGSWQIAGTLVLAAVALAWFLRVEQQVAQRGQEPVLPLHVFRSRNFSLICALGFVVGFVMFGAITFLPLYQQSVQGASATNSGLLLMPMMLGMLVVSLIVGQAVTRTGRYKIYPVIGTLVMTAGMLLLSRLDVHTDKTTSALFMVVLGAGMGFLMQITMLVAQNSVPLKDIGVASSSSTFFRSIGGSFGVSLFGALFSSRVTHTMAQRLGAGGTKAVDGHAQLSPAMLGQLPAPVRDAYDHAVTDGVHSIFLWGALISVAGIAVSFFLQEVPLRATPKPSGAGDAAPALAEV</sequence>
<gene>
    <name evidence="9" type="ORF">ACEZDE_16905</name>
</gene>
<dbReference type="InterPro" id="IPR020846">
    <property type="entry name" value="MFS_dom"/>
</dbReference>
<dbReference type="PANTHER" id="PTHR23501">
    <property type="entry name" value="MAJOR FACILITATOR SUPERFAMILY"/>
    <property type="match status" value="1"/>
</dbReference>
<feature type="transmembrane region" description="Helical" evidence="7">
    <location>
        <begin position="292"/>
        <end position="316"/>
    </location>
</feature>
<feature type="transmembrane region" description="Helical" evidence="7">
    <location>
        <begin position="429"/>
        <end position="447"/>
    </location>
</feature>
<dbReference type="EMBL" id="JBHFAB010000011">
    <property type="protein sequence ID" value="MFC1418304.1"/>
    <property type="molecule type" value="Genomic_DNA"/>
</dbReference>
<keyword evidence="3" id="KW-1003">Cell membrane</keyword>
<dbReference type="SUPFAM" id="SSF103473">
    <property type="entry name" value="MFS general substrate transporter"/>
    <property type="match status" value="1"/>
</dbReference>
<feature type="transmembrane region" description="Helical" evidence="7">
    <location>
        <begin position="247"/>
        <end position="267"/>
    </location>
</feature>
<dbReference type="InterPro" id="IPR011701">
    <property type="entry name" value="MFS"/>
</dbReference>
<comment type="caution">
    <text evidence="9">The sequence shown here is derived from an EMBL/GenBank/DDBJ whole genome shotgun (WGS) entry which is preliminary data.</text>
</comment>
<name>A0ABV6VX03_9ACTN</name>
<dbReference type="Gene3D" id="1.20.1250.20">
    <property type="entry name" value="MFS general substrate transporter like domains"/>
    <property type="match status" value="1"/>
</dbReference>
<feature type="transmembrane region" description="Helical" evidence="7">
    <location>
        <begin position="64"/>
        <end position="83"/>
    </location>
</feature>
<comment type="subcellular location">
    <subcellularLocation>
        <location evidence="1">Cell membrane</location>
        <topology evidence="1">Multi-pass membrane protein</topology>
    </subcellularLocation>
</comment>
<dbReference type="Proteomes" id="UP001592531">
    <property type="component" value="Unassembled WGS sequence"/>
</dbReference>
<dbReference type="InterPro" id="IPR036259">
    <property type="entry name" value="MFS_trans_sf"/>
</dbReference>
<evidence type="ECO:0000313" key="9">
    <source>
        <dbReference type="EMBL" id="MFC1418304.1"/>
    </source>
</evidence>
<feature type="domain" description="Major facilitator superfamily (MFS) profile" evidence="8">
    <location>
        <begin position="30"/>
        <end position="518"/>
    </location>
</feature>
<protein>
    <submittedName>
        <fullName evidence="9">MDR family MFS transporter</fullName>
    </submittedName>
</protein>
<dbReference type="InterPro" id="IPR004638">
    <property type="entry name" value="EmrB-like"/>
</dbReference>
<evidence type="ECO:0000256" key="1">
    <source>
        <dbReference type="ARBA" id="ARBA00004651"/>
    </source>
</evidence>
<organism evidence="9 10">
    <name type="scientific">Streptacidiphilus cavernicola</name>
    <dbReference type="NCBI Taxonomy" id="3342716"/>
    <lineage>
        <taxon>Bacteria</taxon>
        <taxon>Bacillati</taxon>
        <taxon>Actinomycetota</taxon>
        <taxon>Actinomycetes</taxon>
        <taxon>Kitasatosporales</taxon>
        <taxon>Streptomycetaceae</taxon>
        <taxon>Streptacidiphilus</taxon>
    </lineage>
</organism>
<feature type="transmembrane region" description="Helical" evidence="7">
    <location>
        <begin position="358"/>
        <end position="375"/>
    </location>
</feature>
<keyword evidence="4 7" id="KW-0812">Transmembrane</keyword>
<proteinExistence type="predicted"/>
<accession>A0ABV6VX03</accession>
<keyword evidence="6 7" id="KW-0472">Membrane</keyword>
<evidence type="ECO:0000256" key="3">
    <source>
        <dbReference type="ARBA" id="ARBA00022475"/>
    </source>
</evidence>
<evidence type="ECO:0000256" key="2">
    <source>
        <dbReference type="ARBA" id="ARBA00022448"/>
    </source>
</evidence>
<feature type="transmembrane region" description="Helical" evidence="7">
    <location>
        <begin position="124"/>
        <end position="145"/>
    </location>
</feature>
<reference evidence="9 10" key="1">
    <citation type="submission" date="2024-09" db="EMBL/GenBank/DDBJ databases">
        <authorList>
            <person name="Lee S.D."/>
        </authorList>
    </citation>
    <scope>NUCLEOTIDE SEQUENCE [LARGE SCALE GENOMIC DNA]</scope>
    <source>
        <strain evidence="9 10">N8-3</strain>
    </source>
</reference>
<dbReference type="PRINTS" id="PR01036">
    <property type="entry name" value="TCRTETB"/>
</dbReference>
<feature type="transmembrane region" description="Helical" evidence="7">
    <location>
        <begin position="95"/>
        <end position="112"/>
    </location>
</feature>
<dbReference type="NCBIfam" id="TIGR00711">
    <property type="entry name" value="efflux_EmrB"/>
    <property type="match status" value="1"/>
</dbReference>
<dbReference type="RefSeq" id="WP_380537096.1">
    <property type="nucleotide sequence ID" value="NZ_JBHFAB010000011.1"/>
</dbReference>
<keyword evidence="2" id="KW-0813">Transport</keyword>
<dbReference type="CDD" id="cd17502">
    <property type="entry name" value="MFS_Azr1_MDR_like"/>
    <property type="match status" value="1"/>
</dbReference>
<feature type="transmembrane region" description="Helical" evidence="7">
    <location>
        <begin position="496"/>
        <end position="514"/>
    </location>
</feature>
<feature type="transmembrane region" description="Helical" evidence="7">
    <location>
        <begin position="29"/>
        <end position="52"/>
    </location>
</feature>
<dbReference type="Pfam" id="PF07690">
    <property type="entry name" value="MFS_1"/>
    <property type="match status" value="2"/>
</dbReference>
<keyword evidence="10" id="KW-1185">Reference proteome</keyword>
<feature type="transmembrane region" description="Helical" evidence="7">
    <location>
        <begin position="328"/>
        <end position="346"/>
    </location>
</feature>
<evidence type="ECO:0000256" key="7">
    <source>
        <dbReference type="SAM" id="Phobius"/>
    </source>
</evidence>
<evidence type="ECO:0000259" key="8">
    <source>
        <dbReference type="PROSITE" id="PS50850"/>
    </source>
</evidence>
<feature type="transmembrane region" description="Helical" evidence="7">
    <location>
        <begin position="157"/>
        <end position="175"/>
    </location>
</feature>
<evidence type="ECO:0000256" key="5">
    <source>
        <dbReference type="ARBA" id="ARBA00022989"/>
    </source>
</evidence>
<evidence type="ECO:0000256" key="6">
    <source>
        <dbReference type="ARBA" id="ARBA00023136"/>
    </source>
</evidence>
<dbReference type="Gene3D" id="1.20.1720.10">
    <property type="entry name" value="Multidrug resistance protein D"/>
    <property type="match status" value="1"/>
</dbReference>
<feature type="transmembrane region" description="Helical" evidence="7">
    <location>
        <begin position="222"/>
        <end position="241"/>
    </location>
</feature>
<keyword evidence="5 7" id="KW-1133">Transmembrane helix</keyword>
<dbReference type="PROSITE" id="PS50850">
    <property type="entry name" value="MFS"/>
    <property type="match status" value="1"/>
</dbReference>
<feature type="transmembrane region" description="Helical" evidence="7">
    <location>
        <begin position="387"/>
        <end position="408"/>
    </location>
</feature>
<dbReference type="PANTHER" id="PTHR23501:SF197">
    <property type="entry name" value="COMD"/>
    <property type="match status" value="1"/>
</dbReference>